<accession>A0A4P6JJ29</accession>
<dbReference type="AlphaFoldDB" id="A0A4P6JJ29"/>
<dbReference type="RefSeq" id="WP_129885519.1">
    <property type="nucleotide sequence ID" value="NZ_CP035758.1"/>
</dbReference>
<sequence>MGCVIRQDRLLAHGWGSDYAGESHMLQVNINRLLAR</sequence>
<dbReference type="Proteomes" id="UP000290365">
    <property type="component" value="Chromosome"/>
</dbReference>
<dbReference type="KEGG" id="kbs:EPA93_02500"/>
<proteinExistence type="predicted"/>
<keyword evidence="2" id="KW-1185">Reference proteome</keyword>
<name>A0A4P6JJ29_KTERU</name>
<evidence type="ECO:0000313" key="2">
    <source>
        <dbReference type="Proteomes" id="UP000290365"/>
    </source>
</evidence>
<evidence type="ECO:0000313" key="1">
    <source>
        <dbReference type="EMBL" id="QBD74920.1"/>
    </source>
</evidence>
<gene>
    <name evidence="1" type="ORF">EPA93_02500</name>
</gene>
<organism evidence="1 2">
    <name type="scientific">Ktedonosporobacter rubrisoli</name>
    <dbReference type="NCBI Taxonomy" id="2509675"/>
    <lineage>
        <taxon>Bacteria</taxon>
        <taxon>Bacillati</taxon>
        <taxon>Chloroflexota</taxon>
        <taxon>Ktedonobacteria</taxon>
        <taxon>Ktedonobacterales</taxon>
        <taxon>Ktedonosporobacteraceae</taxon>
        <taxon>Ktedonosporobacter</taxon>
    </lineage>
</organism>
<reference evidence="1 2" key="1">
    <citation type="submission" date="2019-01" db="EMBL/GenBank/DDBJ databases">
        <title>Ktedonosporobacter rubrisoli SCAWS-G2.</title>
        <authorList>
            <person name="Huang Y."/>
            <person name="Yan B."/>
        </authorList>
    </citation>
    <scope>NUCLEOTIDE SEQUENCE [LARGE SCALE GENOMIC DNA]</scope>
    <source>
        <strain evidence="1 2">SCAWS-G2</strain>
    </source>
</reference>
<protein>
    <submittedName>
        <fullName evidence="1">Helix-turn-helix domain-containing protein</fullName>
    </submittedName>
</protein>
<dbReference type="EMBL" id="CP035758">
    <property type="protein sequence ID" value="QBD74920.1"/>
    <property type="molecule type" value="Genomic_DNA"/>
</dbReference>